<gene>
    <name evidence="1" type="ORF">METZ01_LOCUS128111</name>
</gene>
<proteinExistence type="predicted"/>
<organism evidence="1">
    <name type="scientific">marine metagenome</name>
    <dbReference type="NCBI Taxonomy" id="408172"/>
    <lineage>
        <taxon>unclassified sequences</taxon>
        <taxon>metagenomes</taxon>
        <taxon>ecological metagenomes</taxon>
    </lineage>
</organism>
<evidence type="ECO:0000313" key="1">
    <source>
        <dbReference type="EMBL" id="SVA75257.1"/>
    </source>
</evidence>
<reference evidence="1" key="1">
    <citation type="submission" date="2018-05" db="EMBL/GenBank/DDBJ databases">
        <authorList>
            <person name="Lanie J.A."/>
            <person name="Ng W.-L."/>
            <person name="Kazmierczak K.M."/>
            <person name="Andrzejewski T.M."/>
            <person name="Davidsen T.M."/>
            <person name="Wayne K.J."/>
            <person name="Tettelin H."/>
            <person name="Glass J.I."/>
            <person name="Rusch D."/>
            <person name="Podicherti R."/>
            <person name="Tsui H.-C.T."/>
            <person name="Winkler M.E."/>
        </authorList>
    </citation>
    <scope>NUCLEOTIDE SEQUENCE</scope>
</reference>
<dbReference type="AntiFam" id="ANF00010">
    <property type="entry name" value="tRNA translation"/>
</dbReference>
<protein>
    <submittedName>
        <fullName evidence="1">Uncharacterized protein</fullName>
    </submittedName>
</protein>
<feature type="non-terminal residue" evidence="1">
    <location>
        <position position="32"/>
    </location>
</feature>
<dbReference type="AlphaFoldDB" id="A0A381YFQ6"/>
<accession>A0A381YFQ6</accession>
<sequence>MTLCTTFRSSSVVEQSAVNRSVAGSNPACGAN</sequence>
<dbReference type="EMBL" id="UINC01018011">
    <property type="protein sequence ID" value="SVA75257.1"/>
    <property type="molecule type" value="Genomic_DNA"/>
</dbReference>
<name>A0A381YFQ6_9ZZZZ</name>